<dbReference type="RefSeq" id="WP_128213781.1">
    <property type="nucleotide sequence ID" value="NZ_CP025746.1"/>
</dbReference>
<reference evidence="10 11" key="1">
    <citation type="submission" date="2018-01" db="EMBL/GenBank/DDBJ databases">
        <title>Genome Sequencing and Assembly of Anaerobacter polyendosporus strain CT4.</title>
        <authorList>
            <person name="Tachaapaikoon C."/>
            <person name="Sutheeworapong S."/>
            <person name="Jenjaroenpun P."/>
            <person name="Wongsurawat T."/>
            <person name="Nookeaw I."/>
            <person name="Cheawchanlertfa P."/>
            <person name="Kosugi A."/>
            <person name="Cheevadhanarak S."/>
            <person name="Ratanakhanokchai K."/>
        </authorList>
    </citation>
    <scope>NUCLEOTIDE SEQUENCE [LARGE SCALE GENOMIC DNA]</scope>
    <source>
        <strain evidence="10 11">CT4</strain>
    </source>
</reference>
<organism evidence="10 11">
    <name type="scientific">Clostridium manihotivorum</name>
    <dbReference type="NCBI Taxonomy" id="2320868"/>
    <lineage>
        <taxon>Bacteria</taxon>
        <taxon>Bacillati</taxon>
        <taxon>Bacillota</taxon>
        <taxon>Clostridia</taxon>
        <taxon>Eubacteriales</taxon>
        <taxon>Clostridiaceae</taxon>
        <taxon>Clostridium</taxon>
    </lineage>
</organism>
<dbReference type="InterPro" id="IPR013328">
    <property type="entry name" value="6PGD_dom2"/>
</dbReference>
<dbReference type="Gene3D" id="1.10.1040.10">
    <property type="entry name" value="N-(1-d-carboxylethyl)-l-norvaline Dehydrogenase, domain 2"/>
    <property type="match status" value="1"/>
</dbReference>
<dbReference type="Pfam" id="PF01232">
    <property type="entry name" value="Mannitol_dh"/>
    <property type="match status" value="1"/>
</dbReference>
<evidence type="ECO:0000313" key="11">
    <source>
        <dbReference type="Proteomes" id="UP000286268"/>
    </source>
</evidence>
<dbReference type="GO" id="GO:0019592">
    <property type="term" value="P:mannitol catabolic process"/>
    <property type="evidence" value="ECO:0007669"/>
    <property type="project" value="TreeGrafter"/>
</dbReference>
<evidence type="ECO:0000256" key="2">
    <source>
        <dbReference type="ARBA" id="ARBA00012939"/>
    </source>
</evidence>
<evidence type="ECO:0000256" key="5">
    <source>
        <dbReference type="ARBA" id="ARBA00023027"/>
    </source>
</evidence>
<feature type="domain" description="Mannitol dehydrogenase N-terminal" evidence="8">
    <location>
        <begin position="1"/>
        <end position="192"/>
    </location>
</feature>
<feature type="domain" description="Mannitol dehydrogenase C-terminal" evidence="9">
    <location>
        <begin position="204"/>
        <end position="380"/>
    </location>
</feature>
<evidence type="ECO:0000256" key="1">
    <source>
        <dbReference type="ARBA" id="ARBA00006541"/>
    </source>
</evidence>
<dbReference type="InterPro" id="IPR036291">
    <property type="entry name" value="NAD(P)-bd_dom_sf"/>
</dbReference>
<dbReference type="Gene3D" id="3.40.50.720">
    <property type="entry name" value="NAD(P)-binding Rossmann-like Domain"/>
    <property type="match status" value="1"/>
</dbReference>
<dbReference type="PANTHER" id="PTHR30524:SF0">
    <property type="entry name" value="ALTRONATE OXIDOREDUCTASE-RELATED"/>
    <property type="match status" value="1"/>
</dbReference>
<sequence>MKAVHFGAGNIGRGFIGYLLSKSEYNLTFVDISDFLVDSINKYKEYTVITLSTSENKEQVKGVDAINIKDVAALEKAVIEADLITMSIGAPNLKSTGSLLKAMLEKRMKVSQKKVDIIACENAIMATDILKTAIVEDMDKAFIEYLDNYVGFPNSAVDRIVPNVNIEKELPIDVAVEDFYEWDIEKNKVKVNTEIFGAEYVEMLDPYLERKLFLLNGAHATTAYLGYIKGYNYIHEAIKDEYIRNVVINFHKEAVEALSKKHGIDIELLTAYSEKLIRRFENQYLQDEVFRVGRDPIRKLASNDRLITPLVLCKELGISSTNIVTGIAAGLLFDYKDDPKAQEVQEIIKNKSIQDAITEVCGLAKDNVLVEEIVSKYNELKAMR</sequence>
<dbReference type="KEGG" id="cmah:C1I91_16175"/>
<gene>
    <name evidence="7" type="primary">mtlD</name>
    <name evidence="10" type="ORF">C1I91_16175</name>
</gene>
<dbReference type="HAMAP" id="MF_00196">
    <property type="entry name" value="Mannitol_dehydrog"/>
    <property type="match status" value="1"/>
</dbReference>
<protein>
    <recommendedName>
        <fullName evidence="3 7">Mannitol-1-phosphate 5-dehydrogenase</fullName>
        <ecNumber evidence="2 7">1.1.1.17</ecNumber>
    </recommendedName>
</protein>
<dbReference type="NCBIfam" id="NF002653">
    <property type="entry name" value="PRK02318.2-6"/>
    <property type="match status" value="1"/>
</dbReference>
<keyword evidence="4 7" id="KW-0560">Oxidoreductase</keyword>
<dbReference type="AlphaFoldDB" id="A0A3R5U6F1"/>
<proteinExistence type="inferred from homology"/>
<dbReference type="Pfam" id="PF08125">
    <property type="entry name" value="Mannitol_dh_C"/>
    <property type="match status" value="1"/>
</dbReference>
<evidence type="ECO:0000259" key="8">
    <source>
        <dbReference type="Pfam" id="PF01232"/>
    </source>
</evidence>
<dbReference type="SUPFAM" id="SSF48179">
    <property type="entry name" value="6-phosphogluconate dehydrogenase C-terminal domain-like"/>
    <property type="match status" value="1"/>
</dbReference>
<dbReference type="NCBIfam" id="NF002652">
    <property type="entry name" value="PRK02318.2-5"/>
    <property type="match status" value="1"/>
</dbReference>
<dbReference type="PANTHER" id="PTHR30524">
    <property type="entry name" value="MANNITOL-1-PHOSPHATE 5-DEHYDROGENASE"/>
    <property type="match status" value="1"/>
</dbReference>
<accession>A0A3R5U6F1</accession>
<dbReference type="InterPro" id="IPR023027">
    <property type="entry name" value="Mannitol_DH_CS"/>
</dbReference>
<dbReference type="Proteomes" id="UP000286268">
    <property type="component" value="Chromosome"/>
</dbReference>
<keyword evidence="5 7" id="KW-0520">NAD</keyword>
<dbReference type="PROSITE" id="PS00974">
    <property type="entry name" value="MANNITOL_DHGENASE"/>
    <property type="match status" value="1"/>
</dbReference>
<evidence type="ECO:0000256" key="4">
    <source>
        <dbReference type="ARBA" id="ARBA00023002"/>
    </source>
</evidence>
<keyword evidence="11" id="KW-1185">Reference proteome</keyword>
<evidence type="ECO:0000256" key="3">
    <source>
        <dbReference type="ARBA" id="ARBA00016219"/>
    </source>
</evidence>
<dbReference type="GO" id="GO:0005829">
    <property type="term" value="C:cytosol"/>
    <property type="evidence" value="ECO:0007669"/>
    <property type="project" value="TreeGrafter"/>
</dbReference>
<evidence type="ECO:0000259" key="9">
    <source>
        <dbReference type="Pfam" id="PF08125"/>
    </source>
</evidence>
<feature type="binding site" evidence="7">
    <location>
        <begin position="3"/>
        <end position="14"/>
    </location>
    <ligand>
        <name>NAD(+)</name>
        <dbReference type="ChEBI" id="CHEBI:57540"/>
    </ligand>
</feature>
<dbReference type="InterPro" id="IPR023028">
    <property type="entry name" value="Mannitol_1_phos_5_DH"/>
</dbReference>
<dbReference type="InterPro" id="IPR008927">
    <property type="entry name" value="6-PGluconate_DH-like_C_sf"/>
</dbReference>
<evidence type="ECO:0000256" key="7">
    <source>
        <dbReference type="HAMAP-Rule" id="MF_00196"/>
    </source>
</evidence>
<dbReference type="InterPro" id="IPR013131">
    <property type="entry name" value="Mannitol_DH_N"/>
</dbReference>
<dbReference type="GO" id="GO:0008926">
    <property type="term" value="F:mannitol-1-phosphate 5-dehydrogenase activity"/>
    <property type="evidence" value="ECO:0007669"/>
    <property type="project" value="UniProtKB-UniRule"/>
</dbReference>
<comment type="similarity">
    <text evidence="1 7">Belongs to the mannitol dehydrogenase family.</text>
</comment>
<comment type="catalytic activity">
    <reaction evidence="6 7">
        <text>D-mannitol 1-phosphate + NAD(+) = beta-D-fructose 6-phosphate + NADH + H(+)</text>
        <dbReference type="Rhea" id="RHEA:19661"/>
        <dbReference type="ChEBI" id="CHEBI:15378"/>
        <dbReference type="ChEBI" id="CHEBI:57540"/>
        <dbReference type="ChEBI" id="CHEBI:57634"/>
        <dbReference type="ChEBI" id="CHEBI:57945"/>
        <dbReference type="ChEBI" id="CHEBI:61381"/>
        <dbReference type="EC" id="1.1.1.17"/>
    </reaction>
</comment>
<dbReference type="EMBL" id="CP025746">
    <property type="protein sequence ID" value="QAA33049.1"/>
    <property type="molecule type" value="Genomic_DNA"/>
</dbReference>
<dbReference type="EC" id="1.1.1.17" evidence="2 7"/>
<dbReference type="InterPro" id="IPR013118">
    <property type="entry name" value="Mannitol_DH_C"/>
</dbReference>
<evidence type="ECO:0000313" key="10">
    <source>
        <dbReference type="EMBL" id="QAA33049.1"/>
    </source>
</evidence>
<evidence type="ECO:0000256" key="6">
    <source>
        <dbReference type="ARBA" id="ARBA00048615"/>
    </source>
</evidence>
<name>A0A3R5U6F1_9CLOT</name>
<dbReference type="OrthoDB" id="271711at2"/>
<dbReference type="SUPFAM" id="SSF51735">
    <property type="entry name" value="NAD(P)-binding Rossmann-fold domains"/>
    <property type="match status" value="1"/>
</dbReference>
<dbReference type="InterPro" id="IPR000669">
    <property type="entry name" value="Mannitol_DH"/>
</dbReference>
<dbReference type="PRINTS" id="PR00084">
    <property type="entry name" value="MTLDHDRGNASE"/>
</dbReference>